<dbReference type="InterPro" id="IPR025683">
    <property type="entry name" value="Protein_beta"/>
</dbReference>
<protein>
    <recommendedName>
        <fullName evidence="3">T4 beta protein</fullName>
    </recommendedName>
</protein>
<evidence type="ECO:0008006" key="3">
    <source>
        <dbReference type="Google" id="ProtNLM"/>
    </source>
</evidence>
<organism evidence="1 2">
    <name type="scientific">Pseudomonas plecoglossicida</name>
    <dbReference type="NCBI Taxonomy" id="70775"/>
    <lineage>
        <taxon>Bacteria</taxon>
        <taxon>Pseudomonadati</taxon>
        <taxon>Pseudomonadota</taxon>
        <taxon>Gammaproteobacteria</taxon>
        <taxon>Pseudomonadales</taxon>
        <taxon>Pseudomonadaceae</taxon>
        <taxon>Pseudomonas</taxon>
    </lineage>
</organism>
<dbReference type="Pfam" id="PF14350">
    <property type="entry name" value="Beta_protein"/>
    <property type="match status" value="1"/>
</dbReference>
<proteinExistence type="predicted"/>
<comment type="caution">
    <text evidence="1">The sequence shown here is derived from an EMBL/GenBank/DDBJ whole genome shotgun (WGS) entry which is preliminary data.</text>
</comment>
<gene>
    <name evidence="1" type="ORF">CMV24_06020</name>
</gene>
<dbReference type="EMBL" id="NTME01000005">
    <property type="protein sequence ID" value="PBJ96280.1"/>
    <property type="molecule type" value="Genomic_DNA"/>
</dbReference>
<dbReference type="RefSeq" id="WP_009681465.1">
    <property type="nucleotide sequence ID" value="NZ_NTME01000005.1"/>
</dbReference>
<accession>A0A2A3M855</accession>
<evidence type="ECO:0000313" key="2">
    <source>
        <dbReference type="Proteomes" id="UP000218102"/>
    </source>
</evidence>
<reference evidence="1 2" key="1">
    <citation type="submission" date="2017-09" db="EMBL/GenBank/DDBJ databases">
        <authorList>
            <person name="Ehlers B."/>
            <person name="Leendertz F.H."/>
        </authorList>
    </citation>
    <scope>NUCLEOTIDE SEQUENCE [LARGE SCALE GENOMIC DNA]</scope>
    <source>
        <strain evidence="1 2">DJ-1</strain>
    </source>
</reference>
<dbReference type="AlphaFoldDB" id="A0A2A3M855"/>
<name>A0A2A3M855_PSEDL</name>
<dbReference type="Proteomes" id="UP000218102">
    <property type="component" value="Unassembled WGS sequence"/>
</dbReference>
<evidence type="ECO:0000313" key="1">
    <source>
        <dbReference type="EMBL" id="PBJ96280.1"/>
    </source>
</evidence>
<sequence>MIKYVPFLKFKQNEIQGVGVLDDAIRNQIVPMYDVPRSEVVMTEGEVLERLRIAEKNLKSGRKKSISYKFFVDNFDIDDNIDLGGVPQYRAILDYLSDYTIIPVLAFDRHPDHNVAALEYVKTRPGTEVGIRLQMLDLDSYNLTKSNLDALWVDLAAANPQSVVLLLDLRIIEETVETKKKVERFLAGFQKDFQVTAVVMSGSIVPASIGGLIKTGKEINIERKEYMLWRSINSSPAYSNVLYGDYGIISPEYSDADIEPELISGLSAPKVFYTYHEKFFIIRGKRFKTHKHRQYFDISDSLVDQVFFRDPTYSYGERYIHDRSKKAAVRAKSTGSPGSWIKTSTAAHITFVVNNI</sequence>